<dbReference type="EMBL" id="QPFP01000044">
    <property type="protein sequence ID" value="TEB26924.1"/>
    <property type="molecule type" value="Genomic_DNA"/>
</dbReference>
<sequence>MRRTSSRGSEPQHRRHHEGRGSTRIDPEVFDAVMGPLSDQANKDFRARKAATSRQGGYQSHSLSPELEKGNVSRPTTAVPSHSNASSSPSPSGGGQTANTPPPRAPLPQPTPPSTPAANVGVGIQVAAGTPAPHARGEYADGYPIGGTIRYQLQLFLGAVLEWLGRLHDPNGAIPDQRAPISGLQSSMVLLVYLISTKPGRPYRDLPLRKACIIRAVPADTDDIEHLAMALANLEQSQPKARGPAAQAAATGSFTSENQHRDNQAPNLY</sequence>
<feature type="region of interest" description="Disordered" evidence="1">
    <location>
        <begin position="238"/>
        <end position="269"/>
    </location>
</feature>
<keyword evidence="3" id="KW-1185">Reference proteome</keyword>
<proteinExistence type="predicted"/>
<evidence type="ECO:0000313" key="2">
    <source>
        <dbReference type="EMBL" id="TEB26924.1"/>
    </source>
</evidence>
<dbReference type="AlphaFoldDB" id="A0A4Y7SZ63"/>
<protein>
    <submittedName>
        <fullName evidence="2">Uncharacterized protein</fullName>
    </submittedName>
</protein>
<gene>
    <name evidence="2" type="ORF">FA13DRAFT_1712912</name>
</gene>
<feature type="compositionally biased region" description="Low complexity" evidence="1">
    <location>
        <begin position="80"/>
        <end position="91"/>
    </location>
</feature>
<evidence type="ECO:0000256" key="1">
    <source>
        <dbReference type="SAM" id="MobiDB-lite"/>
    </source>
</evidence>
<feature type="region of interest" description="Disordered" evidence="1">
    <location>
        <begin position="1"/>
        <end position="119"/>
    </location>
</feature>
<accession>A0A4Y7SZ63</accession>
<feature type="compositionally biased region" description="Polar residues" evidence="1">
    <location>
        <begin position="52"/>
        <end position="63"/>
    </location>
</feature>
<comment type="caution">
    <text evidence="2">The sequence shown here is derived from an EMBL/GenBank/DDBJ whole genome shotgun (WGS) entry which is preliminary data.</text>
</comment>
<evidence type="ECO:0000313" key="3">
    <source>
        <dbReference type="Proteomes" id="UP000298030"/>
    </source>
</evidence>
<feature type="compositionally biased region" description="Pro residues" evidence="1">
    <location>
        <begin position="100"/>
        <end position="115"/>
    </location>
</feature>
<dbReference type="Proteomes" id="UP000298030">
    <property type="component" value="Unassembled WGS sequence"/>
</dbReference>
<organism evidence="2 3">
    <name type="scientific">Coprinellus micaceus</name>
    <name type="common">Glistening ink-cap mushroom</name>
    <name type="synonym">Coprinus micaceus</name>
    <dbReference type="NCBI Taxonomy" id="71717"/>
    <lineage>
        <taxon>Eukaryota</taxon>
        <taxon>Fungi</taxon>
        <taxon>Dikarya</taxon>
        <taxon>Basidiomycota</taxon>
        <taxon>Agaricomycotina</taxon>
        <taxon>Agaricomycetes</taxon>
        <taxon>Agaricomycetidae</taxon>
        <taxon>Agaricales</taxon>
        <taxon>Agaricineae</taxon>
        <taxon>Psathyrellaceae</taxon>
        <taxon>Coprinellus</taxon>
    </lineage>
</organism>
<reference evidence="2 3" key="1">
    <citation type="journal article" date="2019" name="Nat. Ecol. Evol.">
        <title>Megaphylogeny resolves global patterns of mushroom evolution.</title>
        <authorList>
            <person name="Varga T."/>
            <person name="Krizsan K."/>
            <person name="Foldi C."/>
            <person name="Dima B."/>
            <person name="Sanchez-Garcia M."/>
            <person name="Sanchez-Ramirez S."/>
            <person name="Szollosi G.J."/>
            <person name="Szarkandi J.G."/>
            <person name="Papp V."/>
            <person name="Albert L."/>
            <person name="Andreopoulos W."/>
            <person name="Angelini C."/>
            <person name="Antonin V."/>
            <person name="Barry K.W."/>
            <person name="Bougher N.L."/>
            <person name="Buchanan P."/>
            <person name="Buyck B."/>
            <person name="Bense V."/>
            <person name="Catcheside P."/>
            <person name="Chovatia M."/>
            <person name="Cooper J."/>
            <person name="Damon W."/>
            <person name="Desjardin D."/>
            <person name="Finy P."/>
            <person name="Geml J."/>
            <person name="Haridas S."/>
            <person name="Hughes K."/>
            <person name="Justo A."/>
            <person name="Karasinski D."/>
            <person name="Kautmanova I."/>
            <person name="Kiss B."/>
            <person name="Kocsube S."/>
            <person name="Kotiranta H."/>
            <person name="LaButti K.M."/>
            <person name="Lechner B.E."/>
            <person name="Liimatainen K."/>
            <person name="Lipzen A."/>
            <person name="Lukacs Z."/>
            <person name="Mihaltcheva S."/>
            <person name="Morgado L.N."/>
            <person name="Niskanen T."/>
            <person name="Noordeloos M.E."/>
            <person name="Ohm R.A."/>
            <person name="Ortiz-Santana B."/>
            <person name="Ovrebo C."/>
            <person name="Racz N."/>
            <person name="Riley R."/>
            <person name="Savchenko A."/>
            <person name="Shiryaev A."/>
            <person name="Soop K."/>
            <person name="Spirin V."/>
            <person name="Szebenyi C."/>
            <person name="Tomsovsky M."/>
            <person name="Tulloss R.E."/>
            <person name="Uehling J."/>
            <person name="Grigoriev I.V."/>
            <person name="Vagvolgyi C."/>
            <person name="Papp T."/>
            <person name="Martin F.M."/>
            <person name="Miettinen O."/>
            <person name="Hibbett D.S."/>
            <person name="Nagy L.G."/>
        </authorList>
    </citation>
    <scope>NUCLEOTIDE SEQUENCE [LARGE SCALE GENOMIC DNA]</scope>
    <source>
        <strain evidence="2 3">FP101781</strain>
    </source>
</reference>
<name>A0A4Y7SZ63_COPMI</name>